<dbReference type="Proteomes" id="UP000305202">
    <property type="component" value="Unassembled WGS sequence"/>
</dbReference>
<accession>A0ABY2SF87</accession>
<comment type="caution">
    <text evidence="5">The sequence shown here is derived from an EMBL/GenBank/DDBJ whole genome shotgun (WGS) entry which is preliminary data.</text>
</comment>
<evidence type="ECO:0000256" key="2">
    <source>
        <dbReference type="RuleBase" id="RU003793"/>
    </source>
</evidence>
<dbReference type="RefSeq" id="WP_136992546.1">
    <property type="nucleotide sequence ID" value="NZ_SZPQ01000048.1"/>
</dbReference>
<evidence type="ECO:0000256" key="1">
    <source>
        <dbReference type="ARBA" id="ARBA00005801"/>
    </source>
</evidence>
<feature type="transmembrane region" description="Helical" evidence="3">
    <location>
        <begin position="134"/>
        <end position="155"/>
    </location>
</feature>
<evidence type="ECO:0000313" key="6">
    <source>
        <dbReference type="Proteomes" id="UP000305202"/>
    </source>
</evidence>
<name>A0ABY2SF87_9HYPH</name>
<reference evidence="5 6" key="1">
    <citation type="submission" date="2019-04" db="EMBL/GenBank/DDBJ databases">
        <authorList>
            <person name="Li M."/>
            <person name="Gao C."/>
        </authorList>
    </citation>
    <scope>NUCLEOTIDE SEQUENCE [LARGE SCALE GENOMIC DNA]</scope>
    <source>
        <strain evidence="5 6">BGMRC 2031</strain>
    </source>
</reference>
<evidence type="ECO:0000313" key="5">
    <source>
        <dbReference type="EMBL" id="TKI03277.1"/>
    </source>
</evidence>
<dbReference type="InterPro" id="IPR050882">
    <property type="entry name" value="Prepilin_peptidase/N-MTase"/>
</dbReference>
<dbReference type="PRINTS" id="PR00864">
    <property type="entry name" value="PREPILNPTASE"/>
</dbReference>
<keyword evidence="6" id="KW-1185">Reference proteome</keyword>
<keyword evidence="3" id="KW-0472">Membrane</keyword>
<proteinExistence type="inferred from homology"/>
<evidence type="ECO:0000256" key="3">
    <source>
        <dbReference type="SAM" id="Phobius"/>
    </source>
</evidence>
<sequence>MTFSVIEALLNACFMLYGLLMGHLSRRILAAMPVESAVSGPQPLFRSPAGGIRTVPRVYDCEISCALLFLPIPSFIDGLPPCQWPAALLLGWFLSTLSWIDYHLLLLPDKLTGPCLLCGLAFRLPDGVPAVTEGMIGAAAGGAVMALLNAGFLRWRGYRGMGGGDGKLLAALGAWLGWRPLSLVCCEAALFGLAVYALAGRTHGKIPFGPCLALAGWLEYISS</sequence>
<comment type="similarity">
    <text evidence="1 2">Belongs to the peptidase A24 family.</text>
</comment>
<dbReference type="InterPro" id="IPR014032">
    <property type="entry name" value="Peptidase_A24A_bac"/>
</dbReference>
<protein>
    <submittedName>
        <fullName evidence="5">Prepilin peptidase</fullName>
    </submittedName>
</protein>
<gene>
    <name evidence="5" type="ORF">FCN80_22325</name>
</gene>
<dbReference type="InterPro" id="IPR000045">
    <property type="entry name" value="Prepilin_IV_endopep_pep"/>
</dbReference>
<dbReference type="Gene3D" id="1.20.120.1220">
    <property type="match status" value="1"/>
</dbReference>
<keyword evidence="3" id="KW-0812">Transmembrane</keyword>
<dbReference type="Pfam" id="PF01478">
    <property type="entry name" value="Peptidase_A24"/>
    <property type="match status" value="1"/>
</dbReference>
<dbReference type="EMBL" id="SZPQ01000048">
    <property type="protein sequence ID" value="TKI03277.1"/>
    <property type="molecule type" value="Genomic_DNA"/>
</dbReference>
<dbReference type="PANTHER" id="PTHR30487:SF0">
    <property type="entry name" value="PREPILIN LEADER PEPTIDASE_N-METHYLTRANSFERASE-RELATED"/>
    <property type="match status" value="1"/>
</dbReference>
<organism evidence="5 6">
    <name type="scientific">Martelella alba</name>
    <dbReference type="NCBI Taxonomy" id="2590451"/>
    <lineage>
        <taxon>Bacteria</taxon>
        <taxon>Pseudomonadati</taxon>
        <taxon>Pseudomonadota</taxon>
        <taxon>Alphaproteobacteria</taxon>
        <taxon>Hyphomicrobiales</taxon>
        <taxon>Aurantimonadaceae</taxon>
        <taxon>Martelella</taxon>
    </lineage>
</organism>
<feature type="domain" description="Prepilin type IV endopeptidase peptidase" evidence="4">
    <location>
        <begin position="88"/>
        <end position="195"/>
    </location>
</feature>
<dbReference type="PANTHER" id="PTHR30487">
    <property type="entry name" value="TYPE 4 PREPILIN-LIKE PROTEINS LEADER PEPTIDE-PROCESSING ENZYME"/>
    <property type="match status" value="1"/>
</dbReference>
<keyword evidence="3" id="KW-1133">Transmembrane helix</keyword>
<evidence type="ECO:0000259" key="4">
    <source>
        <dbReference type="Pfam" id="PF01478"/>
    </source>
</evidence>